<dbReference type="EMBL" id="NGMO01000003">
    <property type="protein sequence ID" value="OTP10402.1"/>
    <property type="molecule type" value="Genomic_DNA"/>
</dbReference>
<dbReference type="Proteomes" id="UP000194933">
    <property type="component" value="Unassembled WGS sequence"/>
</dbReference>
<gene>
    <name evidence="1" type="ORF">A5844_002102</name>
</gene>
<proteinExistence type="predicted"/>
<evidence type="ECO:0000313" key="2">
    <source>
        <dbReference type="Proteomes" id="UP000194933"/>
    </source>
</evidence>
<protein>
    <submittedName>
        <fullName evidence="1">Uncharacterized protein</fullName>
    </submittedName>
</protein>
<name>A0A242JYU5_9ENTE</name>
<dbReference type="RefSeq" id="WP_256924552.1">
    <property type="nucleotide sequence ID" value="NZ_NGMO01000003.1"/>
</dbReference>
<keyword evidence="2" id="KW-1185">Reference proteome</keyword>
<dbReference type="STRING" id="1987383.A5844_002102"/>
<reference evidence="1 2" key="1">
    <citation type="submission" date="2017-05" db="EMBL/GenBank/DDBJ databases">
        <title>The Genome Sequence of Enterococcus sp. 10A9_DIV0425.</title>
        <authorList>
            <consortium name="The Broad Institute Genomics Platform"/>
            <consortium name="The Broad Institute Genomic Center for Infectious Diseases"/>
            <person name="Earl A."/>
            <person name="Manson A."/>
            <person name="Schwartman J."/>
            <person name="Gilmore M."/>
            <person name="Abouelleil A."/>
            <person name="Cao P."/>
            <person name="Chapman S."/>
            <person name="Cusick C."/>
            <person name="Shea T."/>
            <person name="Young S."/>
            <person name="Neafsey D."/>
            <person name="Nusbaum C."/>
            <person name="Birren B."/>
        </authorList>
    </citation>
    <scope>NUCLEOTIDE SEQUENCE [LARGE SCALE GENOMIC DNA]</scope>
    <source>
        <strain evidence="1 2">10A9_DIV0425</strain>
    </source>
</reference>
<accession>A0A242JYU5</accession>
<dbReference type="AlphaFoldDB" id="A0A242JYU5"/>
<evidence type="ECO:0000313" key="1">
    <source>
        <dbReference type="EMBL" id="OTP10402.1"/>
    </source>
</evidence>
<sequence>MEERKKVIKTIYGYIDSYFKDETQTKSPKMVVAISELLKVLVKF</sequence>
<organism evidence="1 2">
    <name type="scientific">Candidatus Enterococcus wittei</name>
    <dbReference type="NCBI Taxonomy" id="1987383"/>
    <lineage>
        <taxon>Bacteria</taxon>
        <taxon>Bacillati</taxon>
        <taxon>Bacillota</taxon>
        <taxon>Bacilli</taxon>
        <taxon>Lactobacillales</taxon>
        <taxon>Enterococcaceae</taxon>
        <taxon>Enterococcus</taxon>
    </lineage>
</organism>
<comment type="caution">
    <text evidence="1">The sequence shown here is derived from an EMBL/GenBank/DDBJ whole genome shotgun (WGS) entry which is preliminary data.</text>
</comment>